<evidence type="ECO:0000256" key="3">
    <source>
        <dbReference type="ARBA" id="ARBA00001966"/>
    </source>
</evidence>
<reference evidence="13 14" key="1">
    <citation type="submission" date="2020-02" db="EMBL/GenBank/DDBJ databases">
        <authorList>
            <person name="Hogendoorn C."/>
        </authorList>
    </citation>
    <scope>NUCLEOTIDE SEQUENCE [LARGE SCALE GENOMIC DNA]</scope>
    <source>
        <strain evidence="13">R501</strain>
    </source>
</reference>
<evidence type="ECO:0000256" key="6">
    <source>
        <dbReference type="ARBA" id="ARBA00023002"/>
    </source>
</evidence>
<dbReference type="PANTHER" id="PTHR48084:SF4">
    <property type="entry name" value="2-OXOGLUTARATE OXIDOREDUCTASE SUBUNIT KORB"/>
    <property type="match status" value="1"/>
</dbReference>
<dbReference type="EC" id="1.2.7.11" evidence="13"/>
<gene>
    <name evidence="13" type="ORF">R50_0483</name>
</gene>
<dbReference type="InterPro" id="IPR032686">
    <property type="entry name" value="PFO_beta_C"/>
</dbReference>
<comment type="cofactor">
    <cofactor evidence="3">
        <name>[4Fe-4S] cluster</name>
        <dbReference type="ChEBI" id="CHEBI:49883"/>
    </cofactor>
</comment>
<dbReference type="GO" id="GO:0045333">
    <property type="term" value="P:cellular respiration"/>
    <property type="evidence" value="ECO:0007669"/>
    <property type="project" value="UniProtKB-ARBA"/>
</dbReference>
<keyword evidence="4" id="KW-0479">Metal-binding</keyword>
<evidence type="ECO:0000256" key="1">
    <source>
        <dbReference type="ARBA" id="ARBA00001946"/>
    </source>
</evidence>
<dbReference type="PANTHER" id="PTHR48084">
    <property type="entry name" value="2-OXOGLUTARATE OXIDOREDUCTASE SUBUNIT KORB-RELATED"/>
    <property type="match status" value="1"/>
</dbReference>
<dbReference type="InterPro" id="IPR051457">
    <property type="entry name" value="2-oxoacid:Fd_oxidoreductase"/>
</dbReference>
<dbReference type="GO" id="GO:0016625">
    <property type="term" value="F:oxidoreductase activity, acting on the aldehyde or oxo group of donors, iron-sulfur protein as acceptor"/>
    <property type="evidence" value="ECO:0007669"/>
    <property type="project" value="UniProtKB-ARBA"/>
</dbReference>
<proteinExistence type="predicted"/>
<keyword evidence="5" id="KW-0460">Magnesium</keyword>
<dbReference type="InterPro" id="IPR029061">
    <property type="entry name" value="THDP-binding"/>
</dbReference>
<protein>
    <submittedName>
        <fullName evidence="13">2-oxoacid:ferredoxin oxidoreductase 1, subunit beta</fullName>
        <ecNumber evidence="13">1.2.7.11</ecNumber>
    </submittedName>
</protein>
<dbReference type="AlphaFoldDB" id="A0A6F8ZEG2"/>
<keyword evidence="8" id="KW-0411">Iron-sulfur</keyword>
<evidence type="ECO:0000256" key="2">
    <source>
        <dbReference type="ARBA" id="ARBA00001964"/>
    </source>
</evidence>
<dbReference type="Pfam" id="PF12367">
    <property type="entry name" value="PFO_beta_C"/>
    <property type="match status" value="1"/>
</dbReference>
<dbReference type="GO" id="GO:0030976">
    <property type="term" value="F:thiamine pyrophosphate binding"/>
    <property type="evidence" value="ECO:0007669"/>
    <property type="project" value="InterPro"/>
</dbReference>
<dbReference type="KEGG" id="hfv:R50_0483"/>
<dbReference type="Gene3D" id="3.40.50.970">
    <property type="match status" value="1"/>
</dbReference>
<organism evidence="13 14">
    <name type="scientific">Candidatus Hydrogenisulfobacillus filiaventi</name>
    <dbReference type="NCBI Taxonomy" id="2707344"/>
    <lineage>
        <taxon>Bacteria</taxon>
        <taxon>Bacillati</taxon>
        <taxon>Bacillota</taxon>
        <taxon>Clostridia</taxon>
        <taxon>Eubacteriales</taxon>
        <taxon>Clostridiales Family XVII. Incertae Sedis</taxon>
        <taxon>Candidatus Hydrogenisulfobacillus</taxon>
    </lineage>
</organism>
<evidence type="ECO:0000256" key="10">
    <source>
        <dbReference type="SAM" id="MobiDB-lite"/>
    </source>
</evidence>
<dbReference type="SUPFAM" id="SSF52518">
    <property type="entry name" value="Thiamin diphosphate-binding fold (THDP-binding)"/>
    <property type="match status" value="1"/>
</dbReference>
<evidence type="ECO:0000256" key="5">
    <source>
        <dbReference type="ARBA" id="ARBA00022842"/>
    </source>
</evidence>
<name>A0A6F8ZEG2_9FIRM</name>
<keyword evidence="7" id="KW-0408">Iron</keyword>
<evidence type="ECO:0000256" key="9">
    <source>
        <dbReference type="ARBA" id="ARBA00023052"/>
    </source>
</evidence>
<dbReference type="InterPro" id="IPR011896">
    <property type="entry name" value="OFOB"/>
</dbReference>
<sequence length="289" mass="30815">MDTPLNAWRTEEKAWWCPGCGDFGVLAALEKALTAVGADPARTALIAGIGCSGKIGNYLNTYNLHVTHGRTLPAALGVKLANRGLTVVAAAGDGDAYAIGMGHFLHAVRRNPDLTLVVMDNRVYGLTKGQASPTAPPGFSTRAEPAGPPEAPVRPLSLAVAAGATYVAQGFSAWQPQLVRLLTGALRHPGFALVNVLSPCVTYNRLNTYDWYKAHLTDLDADPAYDPSDRGQALARLLETGELVTGLLYRDPGSVPFEERLPGFPPAPLVTQPLGMDAGRWHRLLDRFA</sequence>
<feature type="domain" description="Pyruvate ferredoxin oxidoreductase beta subunit C-terminal" evidence="12">
    <location>
        <begin position="200"/>
        <end position="264"/>
    </location>
</feature>
<dbReference type="CDD" id="cd03375">
    <property type="entry name" value="TPP_OGFOR"/>
    <property type="match status" value="1"/>
</dbReference>
<evidence type="ECO:0000256" key="8">
    <source>
        <dbReference type="ARBA" id="ARBA00023014"/>
    </source>
</evidence>
<accession>A0A6F8ZEG2</accession>
<dbReference type="Proteomes" id="UP000503399">
    <property type="component" value="Chromosome"/>
</dbReference>
<evidence type="ECO:0000313" key="13">
    <source>
        <dbReference type="EMBL" id="CAB1127989.1"/>
    </source>
</evidence>
<dbReference type="NCBIfam" id="TIGR02177">
    <property type="entry name" value="PorB_KorB"/>
    <property type="match status" value="1"/>
</dbReference>
<keyword evidence="14" id="KW-1185">Reference proteome</keyword>
<feature type="domain" description="Thiamine pyrophosphate enzyme TPP-binding" evidence="11">
    <location>
        <begin position="49"/>
        <end position="196"/>
    </location>
</feature>
<keyword evidence="6 13" id="KW-0560">Oxidoreductase</keyword>
<evidence type="ECO:0000259" key="11">
    <source>
        <dbReference type="Pfam" id="PF02775"/>
    </source>
</evidence>
<comment type="cofactor">
    <cofactor evidence="1">
        <name>Mg(2+)</name>
        <dbReference type="ChEBI" id="CHEBI:18420"/>
    </cofactor>
</comment>
<keyword evidence="9" id="KW-0786">Thiamine pyrophosphate</keyword>
<dbReference type="InterPro" id="IPR011766">
    <property type="entry name" value="TPP_enzyme_TPP-bd"/>
</dbReference>
<evidence type="ECO:0000313" key="14">
    <source>
        <dbReference type="Proteomes" id="UP000503399"/>
    </source>
</evidence>
<dbReference type="Pfam" id="PF02775">
    <property type="entry name" value="TPP_enzyme_C"/>
    <property type="match status" value="1"/>
</dbReference>
<evidence type="ECO:0000259" key="12">
    <source>
        <dbReference type="Pfam" id="PF12367"/>
    </source>
</evidence>
<dbReference type="GO" id="GO:0051536">
    <property type="term" value="F:iron-sulfur cluster binding"/>
    <property type="evidence" value="ECO:0007669"/>
    <property type="project" value="UniProtKB-KW"/>
</dbReference>
<feature type="region of interest" description="Disordered" evidence="10">
    <location>
        <begin position="129"/>
        <end position="151"/>
    </location>
</feature>
<evidence type="ECO:0000256" key="4">
    <source>
        <dbReference type="ARBA" id="ARBA00022723"/>
    </source>
</evidence>
<dbReference type="GO" id="GO:0046872">
    <property type="term" value="F:metal ion binding"/>
    <property type="evidence" value="ECO:0007669"/>
    <property type="project" value="UniProtKB-KW"/>
</dbReference>
<comment type="cofactor">
    <cofactor evidence="2">
        <name>thiamine diphosphate</name>
        <dbReference type="ChEBI" id="CHEBI:58937"/>
    </cofactor>
</comment>
<dbReference type="EMBL" id="LR778114">
    <property type="protein sequence ID" value="CAB1127989.1"/>
    <property type="molecule type" value="Genomic_DNA"/>
</dbReference>
<evidence type="ECO:0000256" key="7">
    <source>
        <dbReference type="ARBA" id="ARBA00023004"/>
    </source>
</evidence>